<organism evidence="7">
    <name type="scientific">marine sediment metagenome</name>
    <dbReference type="NCBI Taxonomy" id="412755"/>
    <lineage>
        <taxon>unclassified sequences</taxon>
        <taxon>metagenomes</taxon>
        <taxon>ecological metagenomes</taxon>
    </lineage>
</organism>
<keyword evidence="5 6" id="KW-0472">Membrane</keyword>
<dbReference type="InterPro" id="IPR001851">
    <property type="entry name" value="ABC_transp_permease"/>
</dbReference>
<dbReference type="InterPro" id="IPR043428">
    <property type="entry name" value="LivM-like"/>
</dbReference>
<dbReference type="GO" id="GO:0015658">
    <property type="term" value="F:branched-chain amino acid transmembrane transporter activity"/>
    <property type="evidence" value="ECO:0007669"/>
    <property type="project" value="InterPro"/>
</dbReference>
<dbReference type="CDD" id="cd06581">
    <property type="entry name" value="TM_PBP1_LivM_like"/>
    <property type="match status" value="1"/>
</dbReference>
<evidence type="ECO:0000256" key="6">
    <source>
        <dbReference type="SAM" id="Phobius"/>
    </source>
</evidence>
<dbReference type="EMBL" id="LAZR01069579">
    <property type="protein sequence ID" value="KKK47438.1"/>
    <property type="molecule type" value="Genomic_DNA"/>
</dbReference>
<evidence type="ECO:0000256" key="4">
    <source>
        <dbReference type="ARBA" id="ARBA00022989"/>
    </source>
</evidence>
<dbReference type="PANTHER" id="PTHR30482:SF10">
    <property type="entry name" value="HIGH-AFFINITY BRANCHED-CHAIN AMINO ACID TRANSPORT PROTEIN BRAE"/>
    <property type="match status" value="1"/>
</dbReference>
<comment type="caution">
    <text evidence="7">The sequence shown here is derived from an EMBL/GenBank/DDBJ whole genome shotgun (WGS) entry which is preliminary data.</text>
</comment>
<name>A0A0F8VSW4_9ZZZZ</name>
<evidence type="ECO:0000256" key="2">
    <source>
        <dbReference type="ARBA" id="ARBA00022475"/>
    </source>
</evidence>
<keyword evidence="2" id="KW-1003">Cell membrane</keyword>
<dbReference type="AlphaFoldDB" id="A0A0F8VSW4"/>
<evidence type="ECO:0000313" key="7">
    <source>
        <dbReference type="EMBL" id="KKK47438.1"/>
    </source>
</evidence>
<feature type="non-terminal residue" evidence="7">
    <location>
        <position position="1"/>
    </location>
</feature>
<dbReference type="PANTHER" id="PTHR30482">
    <property type="entry name" value="HIGH-AFFINITY BRANCHED-CHAIN AMINO ACID TRANSPORT SYSTEM PERMEASE"/>
    <property type="match status" value="1"/>
</dbReference>
<reference evidence="7" key="1">
    <citation type="journal article" date="2015" name="Nature">
        <title>Complex archaea that bridge the gap between prokaryotes and eukaryotes.</title>
        <authorList>
            <person name="Spang A."/>
            <person name="Saw J.H."/>
            <person name="Jorgensen S.L."/>
            <person name="Zaremba-Niedzwiedzka K."/>
            <person name="Martijn J."/>
            <person name="Lind A.E."/>
            <person name="van Eijk R."/>
            <person name="Schleper C."/>
            <person name="Guy L."/>
            <person name="Ettema T.J."/>
        </authorList>
    </citation>
    <scope>NUCLEOTIDE SEQUENCE</scope>
</reference>
<evidence type="ECO:0000256" key="3">
    <source>
        <dbReference type="ARBA" id="ARBA00022692"/>
    </source>
</evidence>
<feature type="transmembrane region" description="Helical" evidence="6">
    <location>
        <begin position="108"/>
        <end position="127"/>
    </location>
</feature>
<gene>
    <name evidence="7" type="ORF">LCGC14_3155190</name>
</gene>
<protein>
    <recommendedName>
        <fullName evidence="8">Branched-chain amino acid ABC transporter permease</fullName>
    </recommendedName>
</protein>
<evidence type="ECO:0008006" key="8">
    <source>
        <dbReference type="Google" id="ProtNLM"/>
    </source>
</evidence>
<dbReference type="Pfam" id="PF02653">
    <property type="entry name" value="BPD_transp_2"/>
    <property type="match status" value="1"/>
</dbReference>
<evidence type="ECO:0000256" key="1">
    <source>
        <dbReference type="ARBA" id="ARBA00004651"/>
    </source>
</evidence>
<keyword evidence="4 6" id="KW-1133">Transmembrane helix</keyword>
<feature type="transmembrane region" description="Helical" evidence="6">
    <location>
        <begin position="230"/>
        <end position="248"/>
    </location>
</feature>
<feature type="transmembrane region" description="Helical" evidence="6">
    <location>
        <begin position="34"/>
        <end position="58"/>
    </location>
</feature>
<evidence type="ECO:0000256" key="5">
    <source>
        <dbReference type="ARBA" id="ARBA00023136"/>
    </source>
</evidence>
<sequence>IISGFTGYAAFGNMVFFGLGAYTTAVLMSKGGFAFFPALLLSGAIAVVAAVLLGMLLLRLKGHYFALGTLGAAEAIKYTVENLTGLTEGGQGITVPPLRGSPAVVNGFFYFFMLLLLIAILVVAWRISKNRLGYAFKAIRANEQAAGVMGINTTRYKIISWSLSAVFTGITGSVYAYWFSYIDPPTVFDVMWVIKMFVMILIGGAGTVFGPVIGAFILETISELVWSRFINLHLGMLGLIIILVVLFMPNGLISLVTTGRGLKDIIKNLHRGTESRL</sequence>
<feature type="transmembrane region" description="Helical" evidence="6">
    <location>
        <begin position="190"/>
        <end position="218"/>
    </location>
</feature>
<keyword evidence="3 6" id="KW-0812">Transmembrane</keyword>
<feature type="transmembrane region" description="Helical" evidence="6">
    <location>
        <begin position="158"/>
        <end position="178"/>
    </location>
</feature>
<dbReference type="GO" id="GO:0005886">
    <property type="term" value="C:plasma membrane"/>
    <property type="evidence" value="ECO:0007669"/>
    <property type="project" value="UniProtKB-SubCell"/>
</dbReference>
<proteinExistence type="predicted"/>
<feature type="transmembrane region" description="Helical" evidence="6">
    <location>
        <begin position="6"/>
        <end position="27"/>
    </location>
</feature>
<accession>A0A0F8VSW4</accession>
<comment type="subcellular location">
    <subcellularLocation>
        <location evidence="1">Cell membrane</location>
        <topology evidence="1">Multi-pass membrane protein</topology>
    </subcellularLocation>
</comment>